<organism evidence="1 2">
    <name type="scientific">Rhizoctonia solani</name>
    <dbReference type="NCBI Taxonomy" id="456999"/>
    <lineage>
        <taxon>Eukaryota</taxon>
        <taxon>Fungi</taxon>
        <taxon>Dikarya</taxon>
        <taxon>Basidiomycota</taxon>
        <taxon>Agaricomycotina</taxon>
        <taxon>Agaricomycetes</taxon>
        <taxon>Cantharellales</taxon>
        <taxon>Ceratobasidiaceae</taxon>
        <taxon>Rhizoctonia</taxon>
    </lineage>
</organism>
<dbReference type="AlphaFoldDB" id="A0A8H7LZQ3"/>
<gene>
    <name evidence="1" type="ORF">RHS01_10634</name>
</gene>
<evidence type="ECO:0000313" key="2">
    <source>
        <dbReference type="Proteomes" id="UP000614334"/>
    </source>
</evidence>
<dbReference type="Proteomes" id="UP000614334">
    <property type="component" value="Unassembled WGS sequence"/>
</dbReference>
<protein>
    <submittedName>
        <fullName evidence="1">Uncharacterized protein</fullName>
    </submittedName>
</protein>
<comment type="caution">
    <text evidence="1">The sequence shown here is derived from an EMBL/GenBank/DDBJ whole genome shotgun (WGS) entry which is preliminary data.</text>
</comment>
<sequence>MSAMAVHSSKAAAKASAIKSLNTLGQFEDNGRPMKEAEYRRKFKYLTTDCTDEVKAELWYMNLAYKGPAFYWYHKLIETEQGKELARKWLTLEPKVEKRWNTPAIDLKPFKKRTRNKWEARTFDIDPMLKGLQNPALGTKLHLEWATYHKALGLRVKTGNAERVANTLCILPAYIINLLPDTDQYNEDFDQLMTDLGNLSSSRLLHAYKTWVAVKAMRKLAVKNPQIP</sequence>
<accession>A0A8H7LZQ3</accession>
<dbReference type="EMBL" id="JACYCF010000035">
    <property type="protein sequence ID" value="KAF8748685.1"/>
    <property type="molecule type" value="Genomic_DNA"/>
</dbReference>
<evidence type="ECO:0000313" key="1">
    <source>
        <dbReference type="EMBL" id="KAF8748685.1"/>
    </source>
</evidence>
<name>A0A8H7LZQ3_9AGAM</name>
<proteinExistence type="predicted"/>
<reference evidence="1" key="1">
    <citation type="submission" date="2020-09" db="EMBL/GenBank/DDBJ databases">
        <title>Comparative genome analyses of four rice-infecting Rhizoctonia solani isolates reveal extensive enrichment of homogalacturonan modification genes.</title>
        <authorList>
            <person name="Lee D.-Y."/>
            <person name="Jeon J."/>
            <person name="Kim K.-T."/>
            <person name="Cheong K."/>
            <person name="Song H."/>
            <person name="Choi G."/>
            <person name="Ko J."/>
            <person name="Opiyo S.O."/>
            <person name="Zuo S."/>
            <person name="Madhav S."/>
            <person name="Lee Y.-H."/>
            <person name="Wang G.-L."/>
        </authorList>
    </citation>
    <scope>NUCLEOTIDE SEQUENCE</scope>
    <source>
        <strain evidence="1">AG1-IA B2</strain>
    </source>
</reference>